<dbReference type="InterPro" id="IPR000276">
    <property type="entry name" value="GPCR_Rhodpsn"/>
</dbReference>
<dbReference type="HOGENOM" id="CLU_009579_24_0_1"/>
<evidence type="ECO:0000256" key="2">
    <source>
        <dbReference type="ARBA" id="ARBA00022692"/>
    </source>
</evidence>
<feature type="transmembrane region" description="Helical" evidence="6">
    <location>
        <begin position="264"/>
        <end position="288"/>
    </location>
</feature>
<feature type="transmembrane region" description="Helical" evidence="6">
    <location>
        <begin position="219"/>
        <end position="238"/>
    </location>
</feature>
<keyword evidence="4 6" id="KW-0472">Membrane</keyword>
<feature type="transmembrane region" description="Helical" evidence="6">
    <location>
        <begin position="308"/>
        <end position="330"/>
    </location>
</feature>
<keyword evidence="3 6" id="KW-1133">Transmembrane helix</keyword>
<dbReference type="EMBL" id="AMQN01007009">
    <property type="status" value="NOT_ANNOTATED_CDS"/>
    <property type="molecule type" value="Genomic_DNA"/>
</dbReference>
<dbReference type="SUPFAM" id="SSF81321">
    <property type="entry name" value="Family A G protein-coupled receptor-like"/>
    <property type="match status" value="1"/>
</dbReference>
<feature type="transmembrane region" description="Helical" evidence="6">
    <location>
        <begin position="50"/>
        <end position="70"/>
    </location>
</feature>
<dbReference type="EMBL" id="KB299759">
    <property type="protein sequence ID" value="ELU07574.1"/>
    <property type="molecule type" value="Genomic_DNA"/>
</dbReference>
<keyword evidence="10" id="KW-1185">Reference proteome</keyword>
<dbReference type="GO" id="GO:0016020">
    <property type="term" value="C:membrane"/>
    <property type="evidence" value="ECO:0007669"/>
    <property type="project" value="UniProtKB-SubCell"/>
</dbReference>
<evidence type="ECO:0000256" key="5">
    <source>
        <dbReference type="RuleBase" id="RU000688"/>
    </source>
</evidence>
<dbReference type="Proteomes" id="UP000014760">
    <property type="component" value="Unassembled WGS sequence"/>
</dbReference>
<dbReference type="CDD" id="cd14978">
    <property type="entry name" value="7tmA_FMRFamide_R-like"/>
    <property type="match status" value="1"/>
</dbReference>
<reference evidence="8 10" key="2">
    <citation type="journal article" date="2013" name="Nature">
        <title>Insights into bilaterian evolution from three spiralian genomes.</title>
        <authorList>
            <person name="Simakov O."/>
            <person name="Marletaz F."/>
            <person name="Cho S.J."/>
            <person name="Edsinger-Gonzales E."/>
            <person name="Havlak P."/>
            <person name="Hellsten U."/>
            <person name="Kuo D.H."/>
            <person name="Larsson T."/>
            <person name="Lv J."/>
            <person name="Arendt D."/>
            <person name="Savage R."/>
            <person name="Osoegawa K."/>
            <person name="de Jong P."/>
            <person name="Grimwood J."/>
            <person name="Chapman J.A."/>
            <person name="Shapiro H."/>
            <person name="Aerts A."/>
            <person name="Otillar R.P."/>
            <person name="Terry A.Y."/>
            <person name="Boore J.L."/>
            <person name="Grigoriev I.V."/>
            <person name="Lindberg D.R."/>
            <person name="Seaver E.C."/>
            <person name="Weisblat D.A."/>
            <person name="Putnam N.H."/>
            <person name="Rokhsar D.S."/>
        </authorList>
    </citation>
    <scope>NUCLEOTIDE SEQUENCE</scope>
    <source>
        <strain evidence="8 10">I ESC-2004</strain>
    </source>
</reference>
<dbReference type="InterPro" id="IPR052954">
    <property type="entry name" value="GPCR-Ligand_Int"/>
</dbReference>
<dbReference type="Pfam" id="PF00001">
    <property type="entry name" value="7tm_1"/>
    <property type="match status" value="1"/>
</dbReference>
<dbReference type="PANTHER" id="PTHR46641">
    <property type="entry name" value="FMRFAMIDE RECEPTOR-RELATED"/>
    <property type="match status" value="1"/>
</dbReference>
<evidence type="ECO:0000313" key="10">
    <source>
        <dbReference type="Proteomes" id="UP000014760"/>
    </source>
</evidence>
<evidence type="ECO:0000256" key="1">
    <source>
        <dbReference type="ARBA" id="ARBA00004370"/>
    </source>
</evidence>
<keyword evidence="5" id="KW-0807">Transducer</keyword>
<organism evidence="8">
    <name type="scientific">Capitella teleta</name>
    <name type="common">Polychaete worm</name>
    <dbReference type="NCBI Taxonomy" id="283909"/>
    <lineage>
        <taxon>Eukaryota</taxon>
        <taxon>Metazoa</taxon>
        <taxon>Spiralia</taxon>
        <taxon>Lophotrochozoa</taxon>
        <taxon>Annelida</taxon>
        <taxon>Polychaeta</taxon>
        <taxon>Sedentaria</taxon>
        <taxon>Scolecida</taxon>
        <taxon>Capitellidae</taxon>
        <taxon>Capitella</taxon>
    </lineage>
</organism>
<proteinExistence type="inferred from homology"/>
<keyword evidence="5" id="KW-0297">G-protein coupled receptor</keyword>
<feature type="transmembrane region" description="Helical" evidence="6">
    <location>
        <begin position="82"/>
        <end position="102"/>
    </location>
</feature>
<gene>
    <name evidence="8" type="ORF">CAPTEDRAFT_201509</name>
</gene>
<protein>
    <recommendedName>
        <fullName evidence="7">G-protein coupled receptors family 1 profile domain-containing protein</fullName>
    </recommendedName>
</protein>
<dbReference type="PANTHER" id="PTHR46641:SF25">
    <property type="entry name" value="CNMAMIDE RECEPTOR-RELATED"/>
    <property type="match status" value="1"/>
</dbReference>
<feature type="domain" description="G-protein coupled receptors family 1 profile" evidence="7">
    <location>
        <begin position="62"/>
        <end position="328"/>
    </location>
</feature>
<evidence type="ECO:0000313" key="9">
    <source>
        <dbReference type="EnsemblMetazoa" id="CapteP201509"/>
    </source>
</evidence>
<evidence type="ECO:0000256" key="3">
    <source>
        <dbReference type="ARBA" id="ARBA00022989"/>
    </source>
</evidence>
<dbReference type="PROSITE" id="PS50262">
    <property type="entry name" value="G_PROTEIN_RECEP_F1_2"/>
    <property type="match status" value="1"/>
</dbReference>
<evidence type="ECO:0000259" key="7">
    <source>
        <dbReference type="PROSITE" id="PS50262"/>
    </source>
</evidence>
<sequence length="376" mass="42058">MTASRHLFTRGGLGAAEKEDNEEAITAAVAPVAPGSKRIELKVAEKVEQIGGGIALFAGVIGNILSILVLRRPNLRYNTISLYLTILAWSDLFMLVIGQGGRHWLRSLTGFDSLKVSEFYCQFWQILAVSSVYSNYVLAGVSFERCFAINFPLQARRLLTRKASKIYLLTSLIFSIVYRLHAFWTFKISIKNGERSCGIDPTNYFAKEVRPWYDLVLKWGVPMIVIVISNIFIIKSLYKAKAMRGKLDAGGESGKGQDQKLKSLAVMLVVVSITFIIMVSPVHLNYVVNASFDPGYTTPGKTAAIQRLTFAVGITATYLNHAINFFLYVISGGDFREEFKQMIMDWFPCLKSKKAETSLRSQQLTKISEVETSEKE</sequence>
<evidence type="ECO:0000313" key="8">
    <source>
        <dbReference type="EMBL" id="ELU07574.1"/>
    </source>
</evidence>
<dbReference type="OrthoDB" id="10044919at2759"/>
<dbReference type="PRINTS" id="PR00237">
    <property type="entry name" value="GPCRRHODOPSN"/>
</dbReference>
<keyword evidence="2 5" id="KW-0812">Transmembrane</keyword>
<dbReference type="InterPro" id="IPR017452">
    <property type="entry name" value="GPCR_Rhodpsn_7TM"/>
</dbReference>
<dbReference type="Gene3D" id="1.20.1070.10">
    <property type="entry name" value="Rhodopsin 7-helix transmembrane proteins"/>
    <property type="match status" value="1"/>
</dbReference>
<reference evidence="9" key="3">
    <citation type="submission" date="2015-06" db="UniProtKB">
        <authorList>
            <consortium name="EnsemblMetazoa"/>
        </authorList>
    </citation>
    <scope>IDENTIFICATION</scope>
</reference>
<dbReference type="STRING" id="283909.R7UM44"/>
<keyword evidence="5" id="KW-0675">Receptor</keyword>
<dbReference type="EnsemblMetazoa" id="CapteT201509">
    <property type="protein sequence ID" value="CapteP201509"/>
    <property type="gene ID" value="CapteG201509"/>
</dbReference>
<dbReference type="AlphaFoldDB" id="R7UM44"/>
<feature type="transmembrane region" description="Helical" evidence="6">
    <location>
        <begin position="122"/>
        <end position="143"/>
    </location>
</feature>
<evidence type="ECO:0000256" key="6">
    <source>
        <dbReference type="SAM" id="Phobius"/>
    </source>
</evidence>
<name>R7UM44_CAPTE</name>
<evidence type="ECO:0000256" key="4">
    <source>
        <dbReference type="ARBA" id="ARBA00023136"/>
    </source>
</evidence>
<comment type="similarity">
    <text evidence="5">Belongs to the G-protein coupled receptor 1 family.</text>
</comment>
<feature type="transmembrane region" description="Helical" evidence="6">
    <location>
        <begin position="164"/>
        <end position="184"/>
    </location>
</feature>
<dbReference type="OMA" id="EAFCKFN"/>
<dbReference type="PROSITE" id="PS00237">
    <property type="entry name" value="G_PROTEIN_RECEP_F1_1"/>
    <property type="match status" value="1"/>
</dbReference>
<comment type="subcellular location">
    <subcellularLocation>
        <location evidence="1">Membrane</location>
    </subcellularLocation>
</comment>
<reference evidence="10" key="1">
    <citation type="submission" date="2012-12" db="EMBL/GenBank/DDBJ databases">
        <authorList>
            <person name="Hellsten U."/>
            <person name="Grimwood J."/>
            <person name="Chapman J.A."/>
            <person name="Shapiro H."/>
            <person name="Aerts A."/>
            <person name="Otillar R.P."/>
            <person name="Terry A.Y."/>
            <person name="Boore J.L."/>
            <person name="Simakov O."/>
            <person name="Marletaz F."/>
            <person name="Cho S.-J."/>
            <person name="Edsinger-Gonzales E."/>
            <person name="Havlak P."/>
            <person name="Kuo D.-H."/>
            <person name="Larsson T."/>
            <person name="Lv J."/>
            <person name="Arendt D."/>
            <person name="Savage R."/>
            <person name="Osoegawa K."/>
            <person name="de Jong P."/>
            <person name="Lindberg D.R."/>
            <person name="Seaver E.C."/>
            <person name="Weisblat D.A."/>
            <person name="Putnam N.H."/>
            <person name="Grigoriev I.V."/>
            <person name="Rokhsar D.S."/>
        </authorList>
    </citation>
    <scope>NUCLEOTIDE SEQUENCE</scope>
    <source>
        <strain evidence="10">I ESC-2004</strain>
    </source>
</reference>
<accession>R7UM44</accession>
<dbReference type="GO" id="GO:0004930">
    <property type="term" value="F:G protein-coupled receptor activity"/>
    <property type="evidence" value="ECO:0007669"/>
    <property type="project" value="UniProtKB-KW"/>
</dbReference>